<organism evidence="12">
    <name type="scientific">Arcella intermedia</name>
    <dbReference type="NCBI Taxonomy" id="1963864"/>
    <lineage>
        <taxon>Eukaryota</taxon>
        <taxon>Amoebozoa</taxon>
        <taxon>Tubulinea</taxon>
        <taxon>Elardia</taxon>
        <taxon>Arcellinida</taxon>
        <taxon>Sphaerothecina</taxon>
        <taxon>Arcellidae</taxon>
        <taxon>Arcella</taxon>
    </lineage>
</organism>
<evidence type="ECO:0000256" key="3">
    <source>
        <dbReference type="ARBA" id="ARBA00004322"/>
    </source>
</evidence>
<dbReference type="GO" id="GO:0070260">
    <property type="term" value="F:5'-tyrosyl-DNA phosphodiesterase activity"/>
    <property type="evidence" value="ECO:0007669"/>
    <property type="project" value="TreeGrafter"/>
</dbReference>
<dbReference type="InterPro" id="IPR005135">
    <property type="entry name" value="Endo/exonuclease/phosphatase"/>
</dbReference>
<dbReference type="EMBL" id="GIBP01006383">
    <property type="protein sequence ID" value="NDV35352.1"/>
    <property type="molecule type" value="Transcribed_RNA"/>
</dbReference>
<dbReference type="GO" id="GO:0003697">
    <property type="term" value="F:single-stranded DNA binding"/>
    <property type="evidence" value="ECO:0007669"/>
    <property type="project" value="TreeGrafter"/>
</dbReference>
<dbReference type="CDD" id="cd09080">
    <property type="entry name" value="TDP2"/>
    <property type="match status" value="1"/>
</dbReference>
<dbReference type="Pfam" id="PF03372">
    <property type="entry name" value="Exo_endo_phos"/>
    <property type="match status" value="1"/>
</dbReference>
<dbReference type="PANTHER" id="PTHR15822:SF4">
    <property type="entry name" value="TYROSYL-DNA PHOSPHODIESTERASE 2"/>
    <property type="match status" value="1"/>
</dbReference>
<name>A0A6B2LE74_9EUKA</name>
<evidence type="ECO:0000256" key="6">
    <source>
        <dbReference type="ARBA" id="ARBA00022763"/>
    </source>
</evidence>
<dbReference type="Gene3D" id="3.60.10.10">
    <property type="entry name" value="Endonuclease/exonuclease/phosphatase"/>
    <property type="match status" value="1"/>
</dbReference>
<sequence length="237" mass="27204">MIALGNVIKSYRPDFIALQEVTSELLPLILQQKWAHEYFVSDTSGKHLESYGNVMLSRVSFKECVLHKLESRLGRKAMLGNFMVSGFPNVVMGTFHLESYLEDAPYRASQLKTLQRLTETFPNVILVGDTNFTSDEESSALGDRFSDAWKVLYQSTPEAASHNKGLTFDTETNSMAKEEYLSHNMQDPKSVRLDRCFFTHQTLEPLEMKILGQEPYMDQEYISDHYGIFIRLKLKPQ</sequence>
<keyword evidence="6" id="KW-0227">DNA damage</keyword>
<keyword evidence="8" id="KW-0460">Magnesium</keyword>
<accession>A0A6B2LE74</accession>
<dbReference type="PANTHER" id="PTHR15822">
    <property type="entry name" value="TRAF AND TNF RECEPTOR-ASSOCIATED PROTEIN"/>
    <property type="match status" value="1"/>
</dbReference>
<evidence type="ECO:0000256" key="10">
    <source>
        <dbReference type="ARBA" id="ARBA00023242"/>
    </source>
</evidence>
<evidence type="ECO:0000259" key="11">
    <source>
        <dbReference type="Pfam" id="PF03372"/>
    </source>
</evidence>
<dbReference type="AlphaFoldDB" id="A0A6B2LE74"/>
<evidence type="ECO:0000313" key="12">
    <source>
        <dbReference type="EMBL" id="NDV35352.1"/>
    </source>
</evidence>
<keyword evidence="4" id="KW-0540">Nuclease</keyword>
<dbReference type="InterPro" id="IPR036691">
    <property type="entry name" value="Endo/exonu/phosph_ase_sf"/>
</dbReference>
<evidence type="ECO:0000256" key="5">
    <source>
        <dbReference type="ARBA" id="ARBA00022723"/>
    </source>
</evidence>
<evidence type="ECO:0000256" key="2">
    <source>
        <dbReference type="ARBA" id="ARBA00001946"/>
    </source>
</evidence>
<comment type="cofactor">
    <cofactor evidence="1">
        <name>Mn(2+)</name>
        <dbReference type="ChEBI" id="CHEBI:29035"/>
    </cofactor>
</comment>
<evidence type="ECO:0000256" key="9">
    <source>
        <dbReference type="ARBA" id="ARBA00023204"/>
    </source>
</evidence>
<dbReference type="InterPro" id="IPR051547">
    <property type="entry name" value="TDP2-like"/>
</dbReference>
<dbReference type="GO" id="GO:0005737">
    <property type="term" value="C:cytoplasm"/>
    <property type="evidence" value="ECO:0007669"/>
    <property type="project" value="TreeGrafter"/>
</dbReference>
<evidence type="ECO:0000256" key="4">
    <source>
        <dbReference type="ARBA" id="ARBA00022722"/>
    </source>
</evidence>
<dbReference type="GO" id="GO:0046872">
    <property type="term" value="F:metal ion binding"/>
    <property type="evidence" value="ECO:0007669"/>
    <property type="project" value="UniProtKB-KW"/>
</dbReference>
<keyword evidence="5" id="KW-0479">Metal-binding</keyword>
<comment type="subcellular location">
    <subcellularLocation>
        <location evidence="3">Nucleus</location>
        <location evidence="3">PML body</location>
    </subcellularLocation>
</comment>
<keyword evidence="7" id="KW-0378">Hydrolase</keyword>
<dbReference type="GO" id="GO:0004518">
    <property type="term" value="F:nuclease activity"/>
    <property type="evidence" value="ECO:0007669"/>
    <property type="project" value="UniProtKB-KW"/>
</dbReference>
<proteinExistence type="predicted"/>
<keyword evidence="9" id="KW-0234">DNA repair</keyword>
<protein>
    <recommendedName>
        <fullName evidence="11">Endonuclease/exonuclease/phosphatase domain-containing protein</fullName>
    </recommendedName>
</protein>
<evidence type="ECO:0000256" key="7">
    <source>
        <dbReference type="ARBA" id="ARBA00022801"/>
    </source>
</evidence>
<dbReference type="GO" id="GO:0006302">
    <property type="term" value="P:double-strand break repair"/>
    <property type="evidence" value="ECO:0007669"/>
    <property type="project" value="TreeGrafter"/>
</dbReference>
<comment type="cofactor">
    <cofactor evidence="2">
        <name>Mg(2+)</name>
        <dbReference type="ChEBI" id="CHEBI:18420"/>
    </cofactor>
</comment>
<evidence type="ECO:0000256" key="1">
    <source>
        <dbReference type="ARBA" id="ARBA00001936"/>
    </source>
</evidence>
<keyword evidence="10" id="KW-0539">Nucleus</keyword>
<reference evidence="12" key="1">
    <citation type="journal article" date="2020" name="J. Eukaryot. Microbiol.">
        <title>De novo Sequencing, Assembly and Annotation of the Transcriptome for the Free-Living Testate Amoeba Arcella intermedia.</title>
        <authorList>
            <person name="Ribeiro G.M."/>
            <person name="Porfirio-Sousa A.L."/>
            <person name="Maurer-Alcala X.X."/>
            <person name="Katz L.A."/>
            <person name="Lahr D.J.G."/>
        </authorList>
    </citation>
    <scope>NUCLEOTIDE SEQUENCE</scope>
</reference>
<evidence type="ECO:0000256" key="8">
    <source>
        <dbReference type="ARBA" id="ARBA00022842"/>
    </source>
</evidence>
<dbReference type="SUPFAM" id="SSF56219">
    <property type="entry name" value="DNase I-like"/>
    <property type="match status" value="1"/>
</dbReference>
<feature type="domain" description="Endonuclease/exonuclease/phosphatase" evidence="11">
    <location>
        <begin position="3"/>
        <end position="225"/>
    </location>
</feature>